<name>A0A915L4N7_ROMCU</name>
<evidence type="ECO:0000256" key="1">
    <source>
        <dbReference type="SAM" id="SignalP"/>
    </source>
</evidence>
<proteinExistence type="predicted"/>
<organism evidence="2 3">
    <name type="scientific">Romanomermis culicivorax</name>
    <name type="common">Nematode worm</name>
    <dbReference type="NCBI Taxonomy" id="13658"/>
    <lineage>
        <taxon>Eukaryota</taxon>
        <taxon>Metazoa</taxon>
        <taxon>Ecdysozoa</taxon>
        <taxon>Nematoda</taxon>
        <taxon>Enoplea</taxon>
        <taxon>Dorylaimia</taxon>
        <taxon>Mermithida</taxon>
        <taxon>Mermithoidea</taxon>
        <taxon>Mermithidae</taxon>
        <taxon>Romanomermis</taxon>
    </lineage>
</organism>
<dbReference type="Proteomes" id="UP000887565">
    <property type="component" value="Unplaced"/>
</dbReference>
<feature type="signal peptide" evidence="1">
    <location>
        <begin position="1"/>
        <end position="20"/>
    </location>
</feature>
<feature type="chain" id="PRO_5036997042" evidence="1">
    <location>
        <begin position="21"/>
        <end position="80"/>
    </location>
</feature>
<evidence type="ECO:0000313" key="2">
    <source>
        <dbReference type="Proteomes" id="UP000887565"/>
    </source>
</evidence>
<dbReference type="AlphaFoldDB" id="A0A915L4N7"/>
<protein>
    <submittedName>
        <fullName evidence="3">Uncharacterized protein</fullName>
    </submittedName>
</protein>
<sequence length="80" mass="9253">MKVVFSIIFLIYCCSTLVKSDEEVPVTVGENCDYYGNDFRDENGEVIKLMDVDDDQCKIECIKKEQQGESQQNSQSIKYR</sequence>
<keyword evidence="2" id="KW-1185">Reference proteome</keyword>
<reference evidence="3" key="1">
    <citation type="submission" date="2022-11" db="UniProtKB">
        <authorList>
            <consortium name="WormBaseParasite"/>
        </authorList>
    </citation>
    <scope>IDENTIFICATION</scope>
</reference>
<accession>A0A915L4N7</accession>
<dbReference type="WBParaSite" id="nRc.2.0.1.t44740-RA">
    <property type="protein sequence ID" value="nRc.2.0.1.t44740-RA"/>
    <property type="gene ID" value="nRc.2.0.1.g44740"/>
</dbReference>
<evidence type="ECO:0000313" key="3">
    <source>
        <dbReference type="WBParaSite" id="nRc.2.0.1.t44740-RA"/>
    </source>
</evidence>
<keyword evidence="1" id="KW-0732">Signal</keyword>